<reference evidence="2 3" key="1">
    <citation type="submission" date="2021-06" db="EMBL/GenBank/DDBJ databases">
        <authorList>
            <person name="Palmer J.M."/>
        </authorList>
    </citation>
    <scope>NUCLEOTIDE SEQUENCE [LARGE SCALE GENOMIC DNA]</scope>
    <source>
        <strain evidence="2 3">XR_2019</strain>
        <tissue evidence="2">Muscle</tissue>
    </source>
</reference>
<feature type="region of interest" description="Disordered" evidence="1">
    <location>
        <begin position="104"/>
        <end position="124"/>
    </location>
</feature>
<evidence type="ECO:0000256" key="1">
    <source>
        <dbReference type="SAM" id="MobiDB-lite"/>
    </source>
</evidence>
<organism evidence="2 3">
    <name type="scientific">Xenotaenia resolanae</name>
    <dbReference type="NCBI Taxonomy" id="208358"/>
    <lineage>
        <taxon>Eukaryota</taxon>
        <taxon>Metazoa</taxon>
        <taxon>Chordata</taxon>
        <taxon>Craniata</taxon>
        <taxon>Vertebrata</taxon>
        <taxon>Euteleostomi</taxon>
        <taxon>Actinopterygii</taxon>
        <taxon>Neopterygii</taxon>
        <taxon>Teleostei</taxon>
        <taxon>Neoteleostei</taxon>
        <taxon>Acanthomorphata</taxon>
        <taxon>Ovalentaria</taxon>
        <taxon>Atherinomorphae</taxon>
        <taxon>Cyprinodontiformes</taxon>
        <taxon>Goodeidae</taxon>
        <taxon>Xenotaenia</taxon>
    </lineage>
</organism>
<evidence type="ECO:0000313" key="2">
    <source>
        <dbReference type="EMBL" id="MEQ2260590.1"/>
    </source>
</evidence>
<proteinExistence type="predicted"/>
<comment type="caution">
    <text evidence="2">The sequence shown here is derived from an EMBL/GenBank/DDBJ whole genome shotgun (WGS) entry which is preliminary data.</text>
</comment>
<evidence type="ECO:0000313" key="3">
    <source>
        <dbReference type="Proteomes" id="UP001444071"/>
    </source>
</evidence>
<dbReference type="Proteomes" id="UP001444071">
    <property type="component" value="Unassembled WGS sequence"/>
</dbReference>
<name>A0ABV0VTL9_9TELE</name>
<sequence>MCKSLFPHDLSPISTENFHPNIDLSPACSTALSGLLSAHMPAKILLDSSSTLLLRIKSPSHIAAVSQDEQMTMAGDTGALLLLAGYQVAVFGPLRAPWRVTCPGERNATDVSGDGSSDSSSSPT</sequence>
<gene>
    <name evidence="2" type="ORF">XENORESO_020861</name>
</gene>
<accession>A0ABV0VTL9</accession>
<keyword evidence="3" id="KW-1185">Reference proteome</keyword>
<dbReference type="EMBL" id="JAHRIM010010854">
    <property type="protein sequence ID" value="MEQ2260590.1"/>
    <property type="molecule type" value="Genomic_DNA"/>
</dbReference>
<protein>
    <submittedName>
        <fullName evidence="2">Uncharacterized protein</fullName>
    </submittedName>
</protein>
<feature type="compositionally biased region" description="Low complexity" evidence="1">
    <location>
        <begin position="112"/>
        <end position="124"/>
    </location>
</feature>